<dbReference type="PANTHER" id="PTHR34980">
    <property type="entry name" value="INNER MEMBRANE PROTEIN-RELATED-RELATED"/>
    <property type="match status" value="1"/>
</dbReference>
<reference evidence="2" key="1">
    <citation type="submission" date="2021-03" db="EMBL/GenBank/DDBJ databases">
        <title>Whole genome sequence of Streptomyces bomunensis MMS17-BM035.</title>
        <authorList>
            <person name="Lee J.H."/>
        </authorList>
    </citation>
    <scope>NUCLEOTIDE SEQUENCE</scope>
    <source>
        <strain evidence="2">MMS17-BM035</strain>
    </source>
</reference>
<evidence type="ECO:0000313" key="2">
    <source>
        <dbReference type="EMBL" id="MBP0457894.1"/>
    </source>
</evidence>
<dbReference type="EMBL" id="JAGIQL010000030">
    <property type="protein sequence ID" value="MBP0457894.1"/>
    <property type="molecule type" value="Genomic_DNA"/>
</dbReference>
<accession>A0A940MAT4</accession>
<feature type="transmembrane region" description="Helical" evidence="1">
    <location>
        <begin position="27"/>
        <end position="50"/>
    </location>
</feature>
<feature type="transmembrane region" description="Helical" evidence="1">
    <location>
        <begin position="81"/>
        <end position="103"/>
    </location>
</feature>
<dbReference type="Pfam" id="PF05656">
    <property type="entry name" value="DUF805"/>
    <property type="match status" value="1"/>
</dbReference>
<dbReference type="GO" id="GO:0005886">
    <property type="term" value="C:plasma membrane"/>
    <property type="evidence" value="ECO:0007669"/>
    <property type="project" value="TreeGrafter"/>
</dbReference>
<gene>
    <name evidence="2" type="ORF">JFN87_10330</name>
</gene>
<keyword evidence="1" id="KW-1133">Transmembrane helix</keyword>
<organism evidence="2 3">
    <name type="scientific">Streptomyces montanisoli</name>
    <dbReference type="NCBI Taxonomy" id="2798581"/>
    <lineage>
        <taxon>Bacteria</taxon>
        <taxon>Bacillati</taxon>
        <taxon>Actinomycetota</taxon>
        <taxon>Actinomycetes</taxon>
        <taxon>Kitasatosporales</taxon>
        <taxon>Streptomycetaceae</taxon>
        <taxon>Streptomyces</taxon>
    </lineage>
</organism>
<dbReference type="PANTHER" id="PTHR34980:SF2">
    <property type="entry name" value="INNER MEMBRANE PROTEIN YHAH-RELATED"/>
    <property type="match status" value="1"/>
</dbReference>
<dbReference type="InterPro" id="IPR008523">
    <property type="entry name" value="DUF805"/>
</dbReference>
<keyword evidence="3" id="KW-1185">Reference proteome</keyword>
<protein>
    <submittedName>
        <fullName evidence="2">DUF805 domain-containing protein</fullName>
    </submittedName>
</protein>
<sequence length="129" mass="14012">MGAALYWYIEVLKKYSVFTGRARRAELWVYVVVSLVVAYVVSFAGSVAGISEHLEDAYGLAVLVPTLAVLTRRLHDTDRSAWWLLVPLVPLVGTLFFLVVLCFRGNSGGNRYGEAPGEAGPVSPSAPAR</sequence>
<dbReference type="Proteomes" id="UP000670475">
    <property type="component" value="Unassembled WGS sequence"/>
</dbReference>
<keyword evidence="1" id="KW-0472">Membrane</keyword>
<dbReference type="AlphaFoldDB" id="A0A940MAT4"/>
<evidence type="ECO:0000256" key="1">
    <source>
        <dbReference type="SAM" id="Phobius"/>
    </source>
</evidence>
<keyword evidence="1" id="KW-0812">Transmembrane</keyword>
<comment type="caution">
    <text evidence="2">The sequence shown here is derived from an EMBL/GenBank/DDBJ whole genome shotgun (WGS) entry which is preliminary data.</text>
</comment>
<proteinExistence type="predicted"/>
<evidence type="ECO:0000313" key="3">
    <source>
        <dbReference type="Proteomes" id="UP000670475"/>
    </source>
</evidence>
<name>A0A940MAT4_9ACTN</name>
<dbReference type="RefSeq" id="WP_209339652.1">
    <property type="nucleotide sequence ID" value="NZ_JAGIQL010000030.1"/>
</dbReference>